<proteinExistence type="predicted"/>
<evidence type="ECO:0000313" key="3">
    <source>
        <dbReference type="Proteomes" id="UP000645828"/>
    </source>
</evidence>
<feature type="compositionally biased region" description="Low complexity" evidence="1">
    <location>
        <begin position="24"/>
        <end position="40"/>
    </location>
</feature>
<organism evidence="2 3">
    <name type="scientific">Nyctereutes procyonoides</name>
    <name type="common">Raccoon dog</name>
    <name type="synonym">Canis procyonoides</name>
    <dbReference type="NCBI Taxonomy" id="34880"/>
    <lineage>
        <taxon>Eukaryota</taxon>
        <taxon>Metazoa</taxon>
        <taxon>Chordata</taxon>
        <taxon>Craniata</taxon>
        <taxon>Vertebrata</taxon>
        <taxon>Euteleostomi</taxon>
        <taxon>Mammalia</taxon>
        <taxon>Eutheria</taxon>
        <taxon>Laurasiatheria</taxon>
        <taxon>Carnivora</taxon>
        <taxon>Caniformia</taxon>
        <taxon>Canidae</taxon>
        <taxon>Nyctereutes</taxon>
    </lineage>
</organism>
<accession>A0A811ZJM0</accession>
<dbReference type="EMBL" id="CAJHUB010000768">
    <property type="protein sequence ID" value="CAD7688889.1"/>
    <property type="molecule type" value="Genomic_DNA"/>
</dbReference>
<sequence length="176" mass="18875">MATGFILQTNSASIHSVLLQSQATTNSRRAKTSSRASRASQVGGQAHSKQWDFRHQLVPIAQPSCPTASLIIGLFDTPHRLTTSQPRVWGRCSPLAQVLFVAGAIGAGGAEMRPSPRGEAGAPRDATNPIRRRRSLRSPPSANTPLLLPQREEFPSSPGRPLASNFLGISHPVPFE</sequence>
<comment type="caution">
    <text evidence="2">The sequence shown here is derived from an EMBL/GenBank/DDBJ whole genome shotgun (WGS) entry which is preliminary data.</text>
</comment>
<feature type="region of interest" description="Disordered" evidence="1">
    <location>
        <begin position="110"/>
        <end position="176"/>
    </location>
</feature>
<dbReference type="Proteomes" id="UP000645828">
    <property type="component" value="Unassembled WGS sequence"/>
</dbReference>
<protein>
    <submittedName>
        <fullName evidence="2">(raccoon dog) hypothetical protein</fullName>
    </submittedName>
</protein>
<gene>
    <name evidence="2" type="ORF">NYPRO_LOCUS21683</name>
</gene>
<evidence type="ECO:0000256" key="1">
    <source>
        <dbReference type="SAM" id="MobiDB-lite"/>
    </source>
</evidence>
<evidence type="ECO:0000313" key="2">
    <source>
        <dbReference type="EMBL" id="CAD7688889.1"/>
    </source>
</evidence>
<name>A0A811ZJM0_NYCPR</name>
<keyword evidence="3" id="KW-1185">Reference proteome</keyword>
<reference evidence="2" key="1">
    <citation type="submission" date="2020-12" db="EMBL/GenBank/DDBJ databases">
        <authorList>
            <consortium name="Molecular Ecology Group"/>
        </authorList>
    </citation>
    <scope>NUCLEOTIDE SEQUENCE</scope>
    <source>
        <strain evidence="2">TBG_1078</strain>
    </source>
</reference>
<dbReference type="AlphaFoldDB" id="A0A811ZJM0"/>
<feature type="region of interest" description="Disordered" evidence="1">
    <location>
        <begin position="24"/>
        <end position="47"/>
    </location>
</feature>